<dbReference type="RefSeq" id="WP_099452070.1">
    <property type="nucleotide sequence ID" value="NZ_CP024161.1"/>
</dbReference>
<dbReference type="Proteomes" id="UP000224629">
    <property type="component" value="Chromosome"/>
</dbReference>
<dbReference type="Gene3D" id="3.40.630.10">
    <property type="entry name" value="Zn peptidases"/>
    <property type="match status" value="1"/>
</dbReference>
<evidence type="ECO:0000256" key="1">
    <source>
        <dbReference type="ARBA" id="ARBA00022723"/>
    </source>
</evidence>
<evidence type="ECO:0000313" key="3">
    <source>
        <dbReference type="EMBL" id="ATP59855.1"/>
    </source>
</evidence>
<keyword evidence="1" id="KW-0479">Metal-binding</keyword>
<accession>A0ABN5DRI5</accession>
<name>A0ABN5DRI5_9BACT</name>
<dbReference type="InterPro" id="IPR008007">
    <property type="entry name" value="Peptidase_M42"/>
</dbReference>
<sequence length="551" mass="64585">MDKMPITILEKISKLIVKFNGITNSKINLILKGSAVFWIENKTKENYPNDLDFSISETNLESKQQFLNYIEKNAEIKITKNDGNLFIFSLDNFNIEIVLLEHLNRKFLEESEYEGILFLKKIWSFSQKLLSLPYILSDYFPHDQDQKISRTLAQLSKWKSMIDTNLLFTNEAIDFLKHCMWNSFFIFYWYNYTEMLVFDYGKSEILTKISLDLNTIEIIEKFYEFFSKNSKINKIVHICDLILKNKEKIINFLLKGYDEISLPGTEFNFLRKIFNINQNKSEQNLVYFQKNSNSDNIFVSHSDEAGGLLVDGKIYNLGTYNWKSGLYNLYDLSGKIVGKTNGIPIEESKWSVEYQAKIPRSRLKIDYENKENEILQIVSSQKTLFNEHIFLSRNHDNRINTLILSIFDNFEISKFNFLITTREEVQLQSAKTAFVKEIIQKNNFIYNLEVSASQHWDKENLLIRVADFYTGINAEMINKIARVFDDFAIPFKYYFGSGSTDQTEFQFKNSVTIAIPANEIHSYSSKILIKNIFYMFLAIGVLNDSFSEKLL</sequence>
<proteinExistence type="predicted"/>
<reference evidence="3" key="1">
    <citation type="submission" date="2017-10" db="EMBL/GenBank/DDBJ databases">
        <title>Genome-wide analysis of the first isolated strain mycoplasma dispar GS01.</title>
        <authorList>
            <person name="Hao H."/>
            <person name="Chen S."/>
            <person name="Zhao P."/>
            <person name="Chu Y."/>
            <person name="Liu Y."/>
        </authorList>
    </citation>
    <scope>NUCLEOTIDE SEQUENCE [LARGE SCALE GENOMIC DNA]</scope>
    <source>
        <strain evidence="3">GS01</strain>
    </source>
</reference>
<evidence type="ECO:0008006" key="5">
    <source>
        <dbReference type="Google" id="ProtNLM"/>
    </source>
</evidence>
<dbReference type="SUPFAM" id="SSF53187">
    <property type="entry name" value="Zn-dependent exopeptidases"/>
    <property type="match status" value="1"/>
</dbReference>
<evidence type="ECO:0000256" key="2">
    <source>
        <dbReference type="ARBA" id="ARBA00022801"/>
    </source>
</evidence>
<keyword evidence="2" id="KW-0378">Hydrolase</keyword>
<dbReference type="EMBL" id="CP024161">
    <property type="protein sequence ID" value="ATP59855.1"/>
    <property type="molecule type" value="Genomic_DNA"/>
</dbReference>
<keyword evidence="4" id="KW-1185">Reference proteome</keyword>
<organism evidence="3 4">
    <name type="scientific">Mesomycoplasma dispar</name>
    <dbReference type="NCBI Taxonomy" id="86660"/>
    <lineage>
        <taxon>Bacteria</taxon>
        <taxon>Bacillati</taxon>
        <taxon>Mycoplasmatota</taxon>
        <taxon>Mycoplasmoidales</taxon>
        <taxon>Metamycoplasmataceae</taxon>
        <taxon>Mesomycoplasma</taxon>
    </lineage>
</organism>
<dbReference type="Pfam" id="PF05343">
    <property type="entry name" value="Peptidase_M42"/>
    <property type="match status" value="1"/>
</dbReference>
<protein>
    <recommendedName>
        <fullName evidence="5">M42 glutamyl aminopeptidase</fullName>
    </recommendedName>
</protein>
<evidence type="ECO:0000313" key="4">
    <source>
        <dbReference type="Proteomes" id="UP000224629"/>
    </source>
</evidence>
<gene>
    <name evidence="3" type="ORF">CSW10_02885</name>
</gene>